<dbReference type="AlphaFoldDB" id="A0A0F9VL23"/>
<dbReference type="Pfam" id="PF12146">
    <property type="entry name" value="Hydrolase_4"/>
    <property type="match status" value="1"/>
</dbReference>
<protein>
    <recommendedName>
        <fullName evidence="1">Serine aminopeptidase S33 domain-containing protein</fullName>
    </recommendedName>
</protein>
<sequence length="308" mass="34175">MQYQADWLDARDGARLMVHHWLPEGQPVALVLISHGMAEHGARYTRLAEALVGRGYAAVALDQRGHGLSIQDEKRGHFASEGGWGRVTGDLLEVLEHMKSQFPDRPIHLLGHSMGSYIVQGFLLDHSHLVQTAILSGSNAHPPALSRFGRLVARAEGFLRGQDHPAPTMNRVSFGQFNRNFRPARTDFDWLSRDPEEVDAYINDPLCGFACTARLWQDLFGGLLAIADDQALKGIRKDLPILIVGGSADPVSASGGLQKLQQRLQQAGLSRVELQLYPDARHEVFNETNRDQVVAQLIDWLDHHTPTP</sequence>
<feature type="domain" description="Serine aminopeptidase S33" evidence="1">
    <location>
        <begin position="26"/>
        <end position="289"/>
    </location>
</feature>
<evidence type="ECO:0000259" key="1">
    <source>
        <dbReference type="Pfam" id="PF12146"/>
    </source>
</evidence>
<accession>A0A0F9VL23</accession>
<evidence type="ECO:0000313" key="2">
    <source>
        <dbReference type="EMBL" id="KKO00573.1"/>
    </source>
</evidence>
<organism evidence="2">
    <name type="scientific">marine sediment metagenome</name>
    <dbReference type="NCBI Taxonomy" id="412755"/>
    <lineage>
        <taxon>unclassified sequences</taxon>
        <taxon>metagenomes</taxon>
        <taxon>ecological metagenomes</taxon>
    </lineage>
</organism>
<reference evidence="2" key="1">
    <citation type="journal article" date="2015" name="Nature">
        <title>Complex archaea that bridge the gap between prokaryotes and eukaryotes.</title>
        <authorList>
            <person name="Spang A."/>
            <person name="Saw J.H."/>
            <person name="Jorgensen S.L."/>
            <person name="Zaremba-Niedzwiedzka K."/>
            <person name="Martijn J."/>
            <person name="Lind A.E."/>
            <person name="van Eijk R."/>
            <person name="Schleper C."/>
            <person name="Guy L."/>
            <person name="Ettema T.J."/>
        </authorList>
    </citation>
    <scope>NUCLEOTIDE SEQUENCE</scope>
</reference>
<comment type="caution">
    <text evidence="2">The sequence shown here is derived from an EMBL/GenBank/DDBJ whole genome shotgun (WGS) entry which is preliminary data.</text>
</comment>
<dbReference type="Gene3D" id="3.40.50.1820">
    <property type="entry name" value="alpha/beta hydrolase"/>
    <property type="match status" value="1"/>
</dbReference>
<name>A0A0F9VL23_9ZZZZ</name>
<dbReference type="InterPro" id="IPR022742">
    <property type="entry name" value="Hydrolase_4"/>
</dbReference>
<proteinExistence type="predicted"/>
<gene>
    <name evidence="2" type="ORF">LCGC14_0126640</name>
</gene>
<dbReference type="InterPro" id="IPR051044">
    <property type="entry name" value="MAG_DAG_Lipase"/>
</dbReference>
<dbReference type="EMBL" id="LAZR01000040">
    <property type="protein sequence ID" value="KKO00573.1"/>
    <property type="molecule type" value="Genomic_DNA"/>
</dbReference>
<dbReference type="InterPro" id="IPR029058">
    <property type="entry name" value="AB_hydrolase_fold"/>
</dbReference>
<dbReference type="PANTHER" id="PTHR11614">
    <property type="entry name" value="PHOSPHOLIPASE-RELATED"/>
    <property type="match status" value="1"/>
</dbReference>
<dbReference type="SUPFAM" id="SSF53474">
    <property type="entry name" value="alpha/beta-Hydrolases"/>
    <property type="match status" value="1"/>
</dbReference>